<feature type="region of interest" description="Disordered" evidence="1">
    <location>
        <begin position="158"/>
        <end position="206"/>
    </location>
</feature>
<gene>
    <name evidence="4" type="ORF">UFOPK3164_01595</name>
    <name evidence="5" type="ORF">UFOPK3427_00281</name>
    <name evidence="6" type="ORF">UFOPK4112_01538</name>
</gene>
<evidence type="ECO:0000313" key="6">
    <source>
        <dbReference type="EMBL" id="CAB5029991.1"/>
    </source>
</evidence>
<keyword evidence="2" id="KW-1133">Transmembrane helix</keyword>
<evidence type="ECO:0000256" key="2">
    <source>
        <dbReference type="SAM" id="Phobius"/>
    </source>
</evidence>
<evidence type="ECO:0000313" key="5">
    <source>
        <dbReference type="EMBL" id="CAB4862598.1"/>
    </source>
</evidence>
<name>A0A6J7RMF4_9ZZZZ</name>
<reference evidence="6" key="1">
    <citation type="submission" date="2020-05" db="EMBL/GenBank/DDBJ databases">
        <authorList>
            <person name="Chiriac C."/>
            <person name="Salcher M."/>
            <person name="Ghai R."/>
            <person name="Kavagutti S V."/>
        </authorList>
    </citation>
    <scope>NUCLEOTIDE SEQUENCE</scope>
</reference>
<dbReference type="EMBL" id="CAFBPM010000019">
    <property type="protein sequence ID" value="CAB5029991.1"/>
    <property type="molecule type" value="Genomic_DNA"/>
</dbReference>
<feature type="transmembrane region" description="Helical" evidence="2">
    <location>
        <begin position="56"/>
        <end position="74"/>
    </location>
</feature>
<dbReference type="Pfam" id="PF03703">
    <property type="entry name" value="bPH_2"/>
    <property type="match status" value="1"/>
</dbReference>
<feature type="compositionally biased region" description="Basic and acidic residues" evidence="1">
    <location>
        <begin position="231"/>
        <end position="242"/>
    </location>
</feature>
<dbReference type="PANTHER" id="PTHR37938">
    <property type="entry name" value="BLL0215 PROTEIN"/>
    <property type="match status" value="1"/>
</dbReference>
<dbReference type="EMBL" id="CAFABE010000112">
    <property type="protein sequence ID" value="CAB4834176.1"/>
    <property type="molecule type" value="Genomic_DNA"/>
</dbReference>
<evidence type="ECO:0000259" key="3">
    <source>
        <dbReference type="Pfam" id="PF03703"/>
    </source>
</evidence>
<evidence type="ECO:0000256" key="1">
    <source>
        <dbReference type="SAM" id="MobiDB-lite"/>
    </source>
</evidence>
<proteinExistence type="predicted"/>
<evidence type="ECO:0000313" key="4">
    <source>
        <dbReference type="EMBL" id="CAB4834176.1"/>
    </source>
</evidence>
<organism evidence="6">
    <name type="scientific">freshwater metagenome</name>
    <dbReference type="NCBI Taxonomy" id="449393"/>
    <lineage>
        <taxon>unclassified sequences</taxon>
        <taxon>metagenomes</taxon>
        <taxon>ecological metagenomes</taxon>
    </lineage>
</organism>
<accession>A0A6J7RMF4</accession>
<protein>
    <submittedName>
        <fullName evidence="6">Unannotated protein</fullName>
    </submittedName>
</protein>
<feature type="domain" description="YdbS-like PH" evidence="3">
    <location>
        <begin position="76"/>
        <end position="146"/>
    </location>
</feature>
<feature type="compositionally biased region" description="Acidic residues" evidence="1">
    <location>
        <begin position="160"/>
        <end position="171"/>
    </location>
</feature>
<keyword evidence="2" id="KW-0472">Membrane</keyword>
<keyword evidence="2" id="KW-0812">Transmembrane</keyword>
<dbReference type="AlphaFoldDB" id="A0A6J7RMF4"/>
<feature type="transmembrane region" description="Helical" evidence="2">
    <location>
        <begin position="25"/>
        <end position="44"/>
    </location>
</feature>
<dbReference type="EMBL" id="CAFBLT010000001">
    <property type="protein sequence ID" value="CAB4862598.1"/>
    <property type="molecule type" value="Genomic_DNA"/>
</dbReference>
<dbReference type="InterPro" id="IPR005182">
    <property type="entry name" value="YdbS-like_PH"/>
</dbReference>
<feature type="region of interest" description="Disordered" evidence="1">
    <location>
        <begin position="221"/>
        <end position="242"/>
    </location>
</feature>
<dbReference type="PANTHER" id="PTHR37938:SF1">
    <property type="entry name" value="BLL0215 PROTEIN"/>
    <property type="match status" value="1"/>
</dbReference>
<sequence>MGLSRRALGSDEEIIVEVRSHRGSLVAPSCLLLAACAGAIWLVVYATSWPKLGREIAAGVVIGLPLWWLVARWMRWRSRSVSLTNERVVVSNGSLRKKSEQVRLMRIIEVHLIQGVTDRLLRRGDVILEVDDGPPLAVEHLRHPEAFQRVVLRELGRDEGEGDEEEEDDDEAGAHDLASPSLSRIQVITEDDPTPPQGTPAVSGSRAATLFARLDELDRLEASGALSPHEAALRRAELSGTP</sequence>